<proteinExistence type="predicted"/>
<name>A0A8S2XD51_9BILA</name>
<dbReference type="EMBL" id="CAJOBH010075313">
    <property type="protein sequence ID" value="CAF4490944.1"/>
    <property type="molecule type" value="Genomic_DNA"/>
</dbReference>
<organism evidence="1 2">
    <name type="scientific">Rotaria magnacalcarata</name>
    <dbReference type="NCBI Taxonomy" id="392030"/>
    <lineage>
        <taxon>Eukaryota</taxon>
        <taxon>Metazoa</taxon>
        <taxon>Spiralia</taxon>
        <taxon>Gnathifera</taxon>
        <taxon>Rotifera</taxon>
        <taxon>Eurotatoria</taxon>
        <taxon>Bdelloidea</taxon>
        <taxon>Philodinida</taxon>
        <taxon>Philodinidae</taxon>
        <taxon>Rotaria</taxon>
    </lineage>
</organism>
<dbReference type="Proteomes" id="UP000681967">
    <property type="component" value="Unassembled WGS sequence"/>
</dbReference>
<accession>A0A8S2XD51</accession>
<feature type="non-terminal residue" evidence="1">
    <location>
        <position position="74"/>
    </location>
</feature>
<reference evidence="1" key="1">
    <citation type="submission" date="2021-02" db="EMBL/GenBank/DDBJ databases">
        <authorList>
            <person name="Nowell W R."/>
        </authorList>
    </citation>
    <scope>NUCLEOTIDE SEQUENCE</scope>
</reference>
<gene>
    <name evidence="1" type="ORF">BYL167_LOCUS35566</name>
</gene>
<evidence type="ECO:0000313" key="2">
    <source>
        <dbReference type="Proteomes" id="UP000681967"/>
    </source>
</evidence>
<comment type="caution">
    <text evidence="1">The sequence shown here is derived from an EMBL/GenBank/DDBJ whole genome shotgun (WGS) entry which is preliminary data.</text>
</comment>
<sequence>MSEKIKPRFLTCCIFETAQVCQKKSDAEFVNVIPCEQQQNSSGDEMEIGDDDIEQLNYNCFTNLQQYAWDSEEE</sequence>
<evidence type="ECO:0000313" key="1">
    <source>
        <dbReference type="EMBL" id="CAF4490944.1"/>
    </source>
</evidence>
<dbReference type="AlphaFoldDB" id="A0A8S2XD51"/>
<protein>
    <submittedName>
        <fullName evidence="1">Uncharacterized protein</fullName>
    </submittedName>
</protein>